<proteinExistence type="predicted"/>
<evidence type="ECO:0008006" key="4">
    <source>
        <dbReference type="Google" id="ProtNLM"/>
    </source>
</evidence>
<evidence type="ECO:0000256" key="1">
    <source>
        <dbReference type="SAM" id="SignalP"/>
    </source>
</evidence>
<dbReference type="Proteomes" id="UP000230779">
    <property type="component" value="Unassembled WGS sequence"/>
</dbReference>
<protein>
    <recommendedName>
        <fullName evidence="4">Transglycosylase SLT domain-containing protein</fullName>
    </recommendedName>
</protein>
<keyword evidence="1" id="KW-0732">Signal</keyword>
<dbReference type="EMBL" id="PFMD01000016">
    <property type="protein sequence ID" value="PIY97090.1"/>
    <property type="molecule type" value="Genomic_DNA"/>
</dbReference>
<feature type="chain" id="PRO_5014980167" description="Transglycosylase SLT domain-containing protein" evidence="1">
    <location>
        <begin position="26"/>
        <end position="177"/>
    </location>
</feature>
<feature type="signal peptide" evidence="1">
    <location>
        <begin position="1"/>
        <end position="25"/>
    </location>
</feature>
<gene>
    <name evidence="2" type="ORF">COY66_01350</name>
</gene>
<organism evidence="2 3">
    <name type="scientific">Candidatus Kerfeldbacteria bacterium CG_4_10_14_0_8_um_filter_42_10</name>
    <dbReference type="NCBI Taxonomy" id="2014248"/>
    <lineage>
        <taxon>Bacteria</taxon>
        <taxon>Candidatus Kerfeldiibacteriota</taxon>
    </lineage>
</organism>
<evidence type="ECO:0000313" key="2">
    <source>
        <dbReference type="EMBL" id="PIY97090.1"/>
    </source>
</evidence>
<sequence>MKKQFSFTAMLIVFALLPLFTSAMPAEKSPLIGDGMPMVVDYRQPVDALANQGKFMNLNTDATNSVAETEKNKKRQKIWVCLSYSNNAEFLETAGWRNATLLELATFAVKLPIPWYPPILAQGSAYGISGDPISYYPMLYQSEYSSPTPWKDPGRSLTWGYFQMAPPERCYYLLVKK</sequence>
<accession>A0A2M7RK18</accession>
<dbReference type="AlphaFoldDB" id="A0A2M7RK18"/>
<name>A0A2M7RK18_9BACT</name>
<comment type="caution">
    <text evidence="2">The sequence shown here is derived from an EMBL/GenBank/DDBJ whole genome shotgun (WGS) entry which is preliminary data.</text>
</comment>
<evidence type="ECO:0000313" key="3">
    <source>
        <dbReference type="Proteomes" id="UP000230779"/>
    </source>
</evidence>
<reference evidence="2 3" key="1">
    <citation type="submission" date="2017-09" db="EMBL/GenBank/DDBJ databases">
        <title>Depth-based differentiation of microbial function through sediment-hosted aquifers and enrichment of novel symbionts in the deep terrestrial subsurface.</title>
        <authorList>
            <person name="Probst A.J."/>
            <person name="Ladd B."/>
            <person name="Jarett J.K."/>
            <person name="Geller-Mcgrath D.E."/>
            <person name="Sieber C.M."/>
            <person name="Emerson J.B."/>
            <person name="Anantharaman K."/>
            <person name="Thomas B.C."/>
            <person name="Malmstrom R."/>
            <person name="Stieglmeier M."/>
            <person name="Klingl A."/>
            <person name="Woyke T."/>
            <person name="Ryan C.M."/>
            <person name="Banfield J.F."/>
        </authorList>
    </citation>
    <scope>NUCLEOTIDE SEQUENCE [LARGE SCALE GENOMIC DNA]</scope>
    <source>
        <strain evidence="2">CG_4_10_14_0_8_um_filter_42_10</strain>
    </source>
</reference>